<dbReference type="EMBL" id="KZ805372">
    <property type="protein sequence ID" value="PVI00491.1"/>
    <property type="molecule type" value="Genomic_DNA"/>
</dbReference>
<keyword evidence="2" id="KW-1185">Reference proteome</keyword>
<dbReference type="Proteomes" id="UP000244855">
    <property type="component" value="Unassembled WGS sequence"/>
</dbReference>
<sequence length="87" mass="10003">MAAMNPADWRTSLGFSARLSTVTKMQVSSVDTVLICLPSDHFIEQPLTRHLIRPFQQPKPGVKQLCWKQTYTIKLSLLNSRISDFRR</sequence>
<dbReference type="AlphaFoldDB" id="A0A2V1DQV3"/>
<evidence type="ECO:0000313" key="2">
    <source>
        <dbReference type="Proteomes" id="UP000244855"/>
    </source>
</evidence>
<proteinExistence type="predicted"/>
<name>A0A2V1DQV3_9PLEO</name>
<protein>
    <submittedName>
        <fullName evidence="1">Uncharacterized protein</fullName>
    </submittedName>
</protein>
<accession>A0A2V1DQV3</accession>
<dbReference type="OrthoDB" id="10545753at2759"/>
<evidence type="ECO:0000313" key="1">
    <source>
        <dbReference type="EMBL" id="PVI00491.1"/>
    </source>
</evidence>
<organism evidence="1 2">
    <name type="scientific">Periconia macrospinosa</name>
    <dbReference type="NCBI Taxonomy" id="97972"/>
    <lineage>
        <taxon>Eukaryota</taxon>
        <taxon>Fungi</taxon>
        <taxon>Dikarya</taxon>
        <taxon>Ascomycota</taxon>
        <taxon>Pezizomycotina</taxon>
        <taxon>Dothideomycetes</taxon>
        <taxon>Pleosporomycetidae</taxon>
        <taxon>Pleosporales</taxon>
        <taxon>Massarineae</taxon>
        <taxon>Periconiaceae</taxon>
        <taxon>Periconia</taxon>
    </lineage>
</organism>
<reference evidence="1 2" key="1">
    <citation type="journal article" date="2018" name="Sci. Rep.">
        <title>Comparative genomics provides insights into the lifestyle and reveals functional heterogeneity of dark septate endophytic fungi.</title>
        <authorList>
            <person name="Knapp D.G."/>
            <person name="Nemeth J.B."/>
            <person name="Barry K."/>
            <person name="Hainaut M."/>
            <person name="Henrissat B."/>
            <person name="Johnson J."/>
            <person name="Kuo A."/>
            <person name="Lim J.H.P."/>
            <person name="Lipzen A."/>
            <person name="Nolan M."/>
            <person name="Ohm R.A."/>
            <person name="Tamas L."/>
            <person name="Grigoriev I.V."/>
            <person name="Spatafora J.W."/>
            <person name="Nagy L.G."/>
            <person name="Kovacs G.M."/>
        </authorList>
    </citation>
    <scope>NUCLEOTIDE SEQUENCE [LARGE SCALE GENOMIC DNA]</scope>
    <source>
        <strain evidence="1 2">DSE2036</strain>
    </source>
</reference>
<gene>
    <name evidence="1" type="ORF">DM02DRAFT_389964</name>
</gene>